<evidence type="ECO:0000313" key="5">
    <source>
        <dbReference type="Proteomes" id="UP000630887"/>
    </source>
</evidence>
<reference evidence="4 5" key="1">
    <citation type="submission" date="2021-01" db="EMBL/GenBank/DDBJ databases">
        <title>Whole genome shotgun sequence of Catellatospora coxensis NBRC 107359.</title>
        <authorList>
            <person name="Komaki H."/>
            <person name="Tamura T."/>
        </authorList>
    </citation>
    <scope>NUCLEOTIDE SEQUENCE [LARGE SCALE GENOMIC DNA]</scope>
    <source>
        <strain evidence="4 5">NBRC 107359</strain>
    </source>
</reference>
<gene>
    <name evidence="4" type="ORF">Cco03nite_75200</name>
</gene>
<organism evidence="4 5">
    <name type="scientific">Catellatospora coxensis</name>
    <dbReference type="NCBI Taxonomy" id="310354"/>
    <lineage>
        <taxon>Bacteria</taxon>
        <taxon>Bacillati</taxon>
        <taxon>Actinomycetota</taxon>
        <taxon>Actinomycetes</taxon>
        <taxon>Micromonosporales</taxon>
        <taxon>Micromonosporaceae</taxon>
        <taxon>Catellatospora</taxon>
    </lineage>
</organism>
<sequence length="252" mass="25700">MNKRLLAPLATVSLAAVGAGIAALFALPAQAHNAPTAPYDAVLHHAHHNTKAKIFTRGCTEIGNLAAADKDGWVFNIAPDEFDTTIGMWAKFDTPGGPVTTYIKDGDADAYPHGFANATNKHLAWVVVPAGWTLLDAEGKSVGSKNVDRIVVTHTCAGEGGNTPSPFPSESPNGTPTPGTPTPGTPTPDTSGSPDASGTPDVPGDSPSPSEPGLPVTGAAVTVFASVGLALVVGGAGTIFLVRRRRDLPTEV</sequence>
<dbReference type="EMBL" id="BONI01000102">
    <property type="protein sequence ID" value="GIG10820.1"/>
    <property type="molecule type" value="Genomic_DNA"/>
</dbReference>
<keyword evidence="2" id="KW-1133">Transmembrane helix</keyword>
<evidence type="ECO:0000256" key="3">
    <source>
        <dbReference type="SAM" id="SignalP"/>
    </source>
</evidence>
<dbReference type="AlphaFoldDB" id="A0A8J3L1L5"/>
<feature type="transmembrane region" description="Helical" evidence="2">
    <location>
        <begin position="216"/>
        <end position="242"/>
    </location>
</feature>
<accession>A0A8J3L1L5</accession>
<comment type="caution">
    <text evidence="4">The sequence shown here is derived from an EMBL/GenBank/DDBJ whole genome shotgun (WGS) entry which is preliminary data.</text>
</comment>
<proteinExistence type="predicted"/>
<keyword evidence="2" id="KW-0812">Transmembrane</keyword>
<feature type="region of interest" description="Disordered" evidence="1">
    <location>
        <begin position="156"/>
        <end position="214"/>
    </location>
</feature>
<keyword evidence="2" id="KW-0472">Membrane</keyword>
<feature type="compositionally biased region" description="Low complexity" evidence="1">
    <location>
        <begin position="168"/>
        <end position="177"/>
    </location>
</feature>
<dbReference type="NCBIfam" id="TIGR01167">
    <property type="entry name" value="LPXTG_anchor"/>
    <property type="match status" value="1"/>
</dbReference>
<evidence type="ECO:0000256" key="1">
    <source>
        <dbReference type="SAM" id="MobiDB-lite"/>
    </source>
</evidence>
<dbReference type="RefSeq" id="WP_203698782.1">
    <property type="nucleotide sequence ID" value="NZ_BAAALC010000036.1"/>
</dbReference>
<evidence type="ECO:0000313" key="4">
    <source>
        <dbReference type="EMBL" id="GIG10820.1"/>
    </source>
</evidence>
<evidence type="ECO:0000256" key="2">
    <source>
        <dbReference type="SAM" id="Phobius"/>
    </source>
</evidence>
<feature type="chain" id="PRO_5035292806" description="LPXTG-motif cell wall-anchored protein" evidence="3">
    <location>
        <begin position="32"/>
        <end position="252"/>
    </location>
</feature>
<name>A0A8J3L1L5_9ACTN</name>
<keyword evidence="3" id="KW-0732">Signal</keyword>
<protein>
    <recommendedName>
        <fullName evidence="6">LPXTG-motif cell wall-anchored protein</fullName>
    </recommendedName>
</protein>
<feature type="signal peptide" evidence="3">
    <location>
        <begin position="1"/>
        <end position="31"/>
    </location>
</feature>
<keyword evidence="5" id="KW-1185">Reference proteome</keyword>
<dbReference type="Proteomes" id="UP000630887">
    <property type="component" value="Unassembled WGS sequence"/>
</dbReference>
<evidence type="ECO:0008006" key="6">
    <source>
        <dbReference type="Google" id="ProtNLM"/>
    </source>
</evidence>